<dbReference type="EMBL" id="MHBZ01000009">
    <property type="protein sequence ID" value="OGY11959.1"/>
    <property type="molecule type" value="Genomic_DNA"/>
</dbReference>
<feature type="transmembrane region" description="Helical" evidence="1">
    <location>
        <begin position="171"/>
        <end position="191"/>
    </location>
</feature>
<feature type="transmembrane region" description="Helical" evidence="1">
    <location>
        <begin position="349"/>
        <end position="366"/>
    </location>
</feature>
<feature type="transmembrane region" description="Helical" evidence="1">
    <location>
        <begin position="132"/>
        <end position="151"/>
    </location>
</feature>
<dbReference type="STRING" id="1797516.A3D26_03140"/>
<evidence type="ECO:0000256" key="1">
    <source>
        <dbReference type="SAM" id="Phobius"/>
    </source>
</evidence>
<feature type="transmembrane region" description="Helical" evidence="1">
    <location>
        <begin position="100"/>
        <end position="120"/>
    </location>
</feature>
<feature type="transmembrane region" description="Helical" evidence="1">
    <location>
        <begin position="268"/>
        <end position="289"/>
    </location>
</feature>
<accession>A0A1G1V968</accession>
<keyword evidence="1" id="KW-0472">Membrane</keyword>
<keyword evidence="1" id="KW-1133">Transmembrane helix</keyword>
<proteinExistence type="predicted"/>
<evidence type="ECO:0008006" key="4">
    <source>
        <dbReference type="Google" id="ProtNLM"/>
    </source>
</evidence>
<feature type="transmembrane region" description="Helical" evidence="1">
    <location>
        <begin position="309"/>
        <end position="329"/>
    </location>
</feature>
<evidence type="ECO:0000313" key="3">
    <source>
        <dbReference type="Proteomes" id="UP000178319"/>
    </source>
</evidence>
<evidence type="ECO:0000313" key="2">
    <source>
        <dbReference type="EMBL" id="OGY11959.1"/>
    </source>
</evidence>
<comment type="caution">
    <text evidence="2">The sequence shown here is derived from an EMBL/GenBank/DDBJ whole genome shotgun (WGS) entry which is preliminary data.</text>
</comment>
<organism evidence="2 3">
    <name type="scientific">Candidatus Blackburnbacteria bacterium RIFCSPHIGHO2_02_FULL_44_20</name>
    <dbReference type="NCBI Taxonomy" id="1797516"/>
    <lineage>
        <taxon>Bacteria</taxon>
        <taxon>Candidatus Blackburniibacteriota</taxon>
    </lineage>
</organism>
<gene>
    <name evidence="2" type="ORF">A3D26_03140</name>
</gene>
<feature type="transmembrane region" description="Helical" evidence="1">
    <location>
        <begin position="404"/>
        <end position="424"/>
    </location>
</feature>
<keyword evidence="1" id="KW-0812">Transmembrane</keyword>
<feature type="transmembrane region" description="Helical" evidence="1">
    <location>
        <begin position="378"/>
        <end position="397"/>
    </location>
</feature>
<reference evidence="2 3" key="1">
    <citation type="journal article" date="2016" name="Nat. Commun.">
        <title>Thousands of microbial genomes shed light on interconnected biogeochemical processes in an aquifer system.</title>
        <authorList>
            <person name="Anantharaman K."/>
            <person name="Brown C.T."/>
            <person name="Hug L.A."/>
            <person name="Sharon I."/>
            <person name="Castelle C.J."/>
            <person name="Probst A.J."/>
            <person name="Thomas B.C."/>
            <person name="Singh A."/>
            <person name="Wilkins M.J."/>
            <person name="Karaoz U."/>
            <person name="Brodie E.L."/>
            <person name="Williams K.H."/>
            <person name="Hubbard S.S."/>
            <person name="Banfield J.F."/>
        </authorList>
    </citation>
    <scope>NUCLEOTIDE SEQUENCE [LARGE SCALE GENOMIC DNA]</scope>
</reference>
<feature type="transmembrane region" description="Helical" evidence="1">
    <location>
        <begin position="203"/>
        <end position="230"/>
    </location>
</feature>
<name>A0A1G1V968_9BACT</name>
<sequence length="571" mass="64757">MQSLKNNKPAALLIIIGSLVWSLTMVKSGLCWDAKCVGGIGFWGPNGHDGVWHIALINHLANDSLEMPVFSGSDLKNYHIGFDLLLSLFVRFFHIPAQTLYFQIIPPIVAVLIGFLTYLFVERWTKSKKGAFWATFFVYFGGSFGPIVSLIRDGHIGGESTFWSQQAISTLINPPFALSLVALLVILLILLKYEEKKTWKKFAVLVLLIAITTQIKVYAGILTISALLAVGLYDLVLKKNTSYLALATTSLVISLLLFIPLNKNSSSLVVFQPFWFLETMMALSDRLGWPRYYEAMTNYKAGGNFVKGVPAYIVAFIIFWAGNMGTRIVAGTENFRWIKSWNKLSPIKVFMVVLTTEALTAPMLFLQKGTPWNTIQFFYYYLFFASIIAGIAFENLIKDKSHQVRIILVCALLVLTLPTTYATLQHYLPSRPPARLPNDEIEALKFLSKNERGVVLTYPFDSYAAEQAVVNPPRPLYLYESTAYVAAFSGKPTFLEDEINLNITDYEWRARRKEVEEWLKNLDQKETYAFLRKNNIKYVYWVKGQRASLGETQLGISRIFENKSVDIYQVD</sequence>
<feature type="transmembrane region" description="Helical" evidence="1">
    <location>
        <begin position="242"/>
        <end position="261"/>
    </location>
</feature>
<dbReference type="Proteomes" id="UP000178319">
    <property type="component" value="Unassembled WGS sequence"/>
</dbReference>
<dbReference type="AlphaFoldDB" id="A0A1G1V968"/>
<protein>
    <recommendedName>
        <fullName evidence="4">Glycosyltransferase RgtA/B/C/D-like domain-containing protein</fullName>
    </recommendedName>
</protein>